<proteinExistence type="predicted"/>
<feature type="region of interest" description="Disordered" evidence="1">
    <location>
        <begin position="385"/>
        <end position="407"/>
    </location>
</feature>
<evidence type="ECO:0000313" key="3">
    <source>
        <dbReference type="Proteomes" id="UP000823388"/>
    </source>
</evidence>
<feature type="compositionally biased region" description="Low complexity" evidence="1">
    <location>
        <begin position="91"/>
        <end position="106"/>
    </location>
</feature>
<feature type="region of interest" description="Disordered" evidence="1">
    <location>
        <begin position="85"/>
        <end position="109"/>
    </location>
</feature>
<sequence length="537" mass="57983">MQWRRTPGDALADAPRVAPGELAGGPPSRPSYPRLFSPYPPLLPLPCLPEPRFKPLGATVPLPCSARKRRRSKRVRPPPQLTMRARRRPRSAFPSTSVPAAVPSSTGTRRRLGHLLPPQVWLSVIWFFNTFTTSPSLHPGMLRRARPAPSGLGPRQDPLLPRLSRCGTHTSASLFLPFISTSKPRARTRRPMWRSVFTLLTIATTGLCARRSPLMRAPAPLKSWPLTPSTAGHTFRRFSLPRPHLSNPPTAASFAVPAPYLPFSTSASGALHPTTTSKLAVTLSGAGCAFATATGALRARWPDLTRFAPVSSLGVLRARPANGPPRRHIRQRPLPSPRSAGYTATPPTASSCSRSPPSSHGQFQNSSVLFDGASHLSAAVVVRDLPAPTRPPTPPSPPTPLFQPRDVDGTFDARQASVGIPSMCELLAAEEHEVSLRHRRVRRKRAGDSASKLRRSLRLAAKEDPYYVDATSKASRVKAAQLDLSRASARLRGALEQSGILERPPPARIASRKLRLLGKVCGISTLSGADGEVPSVG</sequence>
<evidence type="ECO:0000313" key="2">
    <source>
        <dbReference type="EMBL" id="KAG2622331.1"/>
    </source>
</evidence>
<gene>
    <name evidence="2" type="ORF">PVAP13_3NG329301</name>
</gene>
<dbReference type="Proteomes" id="UP000823388">
    <property type="component" value="Chromosome 3N"/>
</dbReference>
<comment type="caution">
    <text evidence="2">The sequence shown here is derived from an EMBL/GenBank/DDBJ whole genome shotgun (WGS) entry which is preliminary data.</text>
</comment>
<protein>
    <submittedName>
        <fullName evidence="2">Uncharacterized protein</fullName>
    </submittedName>
</protein>
<evidence type="ECO:0000256" key="1">
    <source>
        <dbReference type="SAM" id="MobiDB-lite"/>
    </source>
</evidence>
<feature type="compositionally biased region" description="Low complexity" evidence="1">
    <location>
        <begin position="343"/>
        <end position="359"/>
    </location>
</feature>
<dbReference type="EMBL" id="CM029042">
    <property type="protein sequence ID" value="KAG2622331.1"/>
    <property type="molecule type" value="Genomic_DNA"/>
</dbReference>
<organism evidence="2 3">
    <name type="scientific">Panicum virgatum</name>
    <name type="common">Blackwell switchgrass</name>
    <dbReference type="NCBI Taxonomy" id="38727"/>
    <lineage>
        <taxon>Eukaryota</taxon>
        <taxon>Viridiplantae</taxon>
        <taxon>Streptophyta</taxon>
        <taxon>Embryophyta</taxon>
        <taxon>Tracheophyta</taxon>
        <taxon>Spermatophyta</taxon>
        <taxon>Magnoliopsida</taxon>
        <taxon>Liliopsida</taxon>
        <taxon>Poales</taxon>
        <taxon>Poaceae</taxon>
        <taxon>PACMAD clade</taxon>
        <taxon>Panicoideae</taxon>
        <taxon>Panicodae</taxon>
        <taxon>Paniceae</taxon>
        <taxon>Panicinae</taxon>
        <taxon>Panicum</taxon>
        <taxon>Panicum sect. Hiantes</taxon>
    </lineage>
</organism>
<reference evidence="2" key="1">
    <citation type="submission" date="2020-05" db="EMBL/GenBank/DDBJ databases">
        <title>WGS assembly of Panicum virgatum.</title>
        <authorList>
            <person name="Lovell J.T."/>
            <person name="Jenkins J."/>
            <person name="Shu S."/>
            <person name="Juenger T.E."/>
            <person name="Schmutz J."/>
        </authorList>
    </citation>
    <scope>NUCLEOTIDE SEQUENCE</scope>
    <source>
        <strain evidence="2">AP13</strain>
    </source>
</reference>
<name>A0A8T0UE89_PANVG</name>
<dbReference type="AlphaFoldDB" id="A0A8T0UE89"/>
<feature type="region of interest" description="Disordered" evidence="1">
    <location>
        <begin position="316"/>
        <end position="365"/>
    </location>
</feature>
<feature type="region of interest" description="Disordered" evidence="1">
    <location>
        <begin position="1"/>
        <end position="33"/>
    </location>
</feature>
<feature type="compositionally biased region" description="Pro residues" evidence="1">
    <location>
        <begin position="388"/>
        <end position="401"/>
    </location>
</feature>
<keyword evidence="3" id="KW-1185">Reference proteome</keyword>
<accession>A0A8T0UE89</accession>